<evidence type="ECO:0000256" key="8">
    <source>
        <dbReference type="RuleBase" id="RU079119"/>
    </source>
</evidence>
<gene>
    <name evidence="11" type="ORF">AXF42_Ash014769</name>
</gene>
<evidence type="ECO:0000256" key="2">
    <source>
        <dbReference type="ARBA" id="ARBA00008574"/>
    </source>
</evidence>
<dbReference type="InterPro" id="IPR001594">
    <property type="entry name" value="Palmitoyltrfase_DHHC"/>
</dbReference>
<evidence type="ECO:0000256" key="7">
    <source>
        <dbReference type="ARBA" id="ARBA00023315"/>
    </source>
</evidence>
<dbReference type="PANTHER" id="PTHR22883:SF324">
    <property type="entry name" value="S-ACYLTRANSFERASE"/>
    <property type="match status" value="1"/>
</dbReference>
<evidence type="ECO:0000256" key="9">
    <source>
        <dbReference type="SAM" id="MobiDB-lite"/>
    </source>
</evidence>
<dbReference type="EC" id="2.3.1.225" evidence="8"/>
<evidence type="ECO:0000256" key="3">
    <source>
        <dbReference type="ARBA" id="ARBA00022679"/>
    </source>
</evidence>
<dbReference type="Proteomes" id="UP000236161">
    <property type="component" value="Unassembled WGS sequence"/>
</dbReference>
<dbReference type="GO" id="GO:0016020">
    <property type="term" value="C:membrane"/>
    <property type="evidence" value="ECO:0007669"/>
    <property type="project" value="UniProtKB-SubCell"/>
</dbReference>
<comment type="subcellular location">
    <subcellularLocation>
        <location evidence="1">Membrane</location>
        <topology evidence="1">Multi-pass membrane protein</topology>
    </subcellularLocation>
</comment>
<dbReference type="PROSITE" id="PS50216">
    <property type="entry name" value="DHHC"/>
    <property type="match status" value="1"/>
</dbReference>
<dbReference type="STRING" id="1088818.A0A2H9ZWC3"/>
<organism evidence="11 12">
    <name type="scientific">Apostasia shenzhenica</name>
    <dbReference type="NCBI Taxonomy" id="1088818"/>
    <lineage>
        <taxon>Eukaryota</taxon>
        <taxon>Viridiplantae</taxon>
        <taxon>Streptophyta</taxon>
        <taxon>Embryophyta</taxon>
        <taxon>Tracheophyta</taxon>
        <taxon>Spermatophyta</taxon>
        <taxon>Magnoliopsida</taxon>
        <taxon>Liliopsida</taxon>
        <taxon>Asparagales</taxon>
        <taxon>Orchidaceae</taxon>
        <taxon>Apostasioideae</taxon>
        <taxon>Apostasia</taxon>
    </lineage>
</organism>
<dbReference type="PANTHER" id="PTHR22883">
    <property type="entry name" value="ZINC FINGER DHHC DOMAIN CONTAINING PROTEIN"/>
    <property type="match status" value="1"/>
</dbReference>
<comment type="catalytic activity">
    <reaction evidence="8">
        <text>L-cysteinyl-[protein] + hexadecanoyl-CoA = S-hexadecanoyl-L-cysteinyl-[protein] + CoA</text>
        <dbReference type="Rhea" id="RHEA:36683"/>
        <dbReference type="Rhea" id="RHEA-COMP:10131"/>
        <dbReference type="Rhea" id="RHEA-COMP:11032"/>
        <dbReference type="ChEBI" id="CHEBI:29950"/>
        <dbReference type="ChEBI" id="CHEBI:57287"/>
        <dbReference type="ChEBI" id="CHEBI:57379"/>
        <dbReference type="ChEBI" id="CHEBI:74151"/>
        <dbReference type="EC" id="2.3.1.225"/>
    </reaction>
</comment>
<sequence>MQTKMYGSPVPPQTSDSGRRVSESSGQMMRVYQVWKGSNRFFLGGRLIFGPSVWPIILSILLIVVPVILFVLFVSQSLVNEFQHHLGNLIMGIAVGFAIYDIILLFLTSGRDPGIIPRNTHPPEPEDDNISNLSWAGSQGGLSSVPPFKDITVNGIIVRVKYCHTCMLYRPPRCSHCSICNNCVDRFDHHCPWVGQCIGKRNYRFFFMFVSSTTLLSLYVLTFCCINLKKIMDAYEYHLWKALMKSPVSGILIVYNFVVVWFVGGLTGFHVFLICTNKTTYENFRYHYDGKMNPYNQGCAQNLTEILFSRTPKSQNDFRAKVEVDLNVYSSSLSLEHMMSPDMAKTSFDLEMGRKRQAVDSDELEDTRSQISSVAGLERCGTQPLHSSWGSHKGNCEIPPDLEASSPEFGIEIGSTEMKNPRSTNFSR</sequence>
<feature type="region of interest" description="Disordered" evidence="9">
    <location>
        <begin position="1"/>
        <end position="21"/>
    </location>
</feature>
<dbReference type="GO" id="GO:0019706">
    <property type="term" value="F:protein-cysteine S-palmitoyltransferase activity"/>
    <property type="evidence" value="ECO:0007669"/>
    <property type="project" value="UniProtKB-EC"/>
</dbReference>
<protein>
    <recommendedName>
        <fullName evidence="8">S-acyltransferase</fullName>
        <ecNumber evidence="8">2.3.1.225</ecNumber>
    </recommendedName>
    <alternativeName>
        <fullName evidence="8">Palmitoyltransferase</fullName>
    </alternativeName>
</protein>
<feature type="domain" description="Palmitoyltransferase DHHC" evidence="10">
    <location>
        <begin position="161"/>
        <end position="285"/>
    </location>
</feature>
<keyword evidence="12" id="KW-1185">Reference proteome</keyword>
<evidence type="ECO:0000313" key="12">
    <source>
        <dbReference type="Proteomes" id="UP000236161"/>
    </source>
</evidence>
<name>A0A2H9ZWC3_9ASPA</name>
<evidence type="ECO:0000256" key="4">
    <source>
        <dbReference type="ARBA" id="ARBA00022692"/>
    </source>
</evidence>
<keyword evidence="5 8" id="KW-1133">Transmembrane helix</keyword>
<reference evidence="11 12" key="1">
    <citation type="journal article" date="2017" name="Nature">
        <title>The Apostasia genome and the evolution of orchids.</title>
        <authorList>
            <person name="Zhang G.Q."/>
            <person name="Liu K.W."/>
            <person name="Li Z."/>
            <person name="Lohaus R."/>
            <person name="Hsiao Y.Y."/>
            <person name="Niu S.C."/>
            <person name="Wang J.Y."/>
            <person name="Lin Y.C."/>
            <person name="Xu Q."/>
            <person name="Chen L.J."/>
            <person name="Yoshida K."/>
            <person name="Fujiwara S."/>
            <person name="Wang Z.W."/>
            <person name="Zhang Y.Q."/>
            <person name="Mitsuda N."/>
            <person name="Wang M."/>
            <person name="Liu G.H."/>
            <person name="Pecoraro L."/>
            <person name="Huang H.X."/>
            <person name="Xiao X.J."/>
            <person name="Lin M."/>
            <person name="Wu X.Y."/>
            <person name="Wu W.L."/>
            <person name="Chen Y.Y."/>
            <person name="Chang S.B."/>
            <person name="Sakamoto S."/>
            <person name="Ohme-Takagi M."/>
            <person name="Yagi M."/>
            <person name="Zeng S.J."/>
            <person name="Shen C.Y."/>
            <person name="Yeh C.M."/>
            <person name="Luo Y.B."/>
            <person name="Tsai W.C."/>
            <person name="Van de Peer Y."/>
            <person name="Liu Z.J."/>
        </authorList>
    </citation>
    <scope>NUCLEOTIDE SEQUENCE [LARGE SCALE GENOMIC DNA]</scope>
    <source>
        <strain evidence="12">cv. Shenzhen</strain>
        <tissue evidence="11">Stem</tissue>
    </source>
</reference>
<feature type="compositionally biased region" description="Polar residues" evidence="9">
    <location>
        <begin position="417"/>
        <end position="428"/>
    </location>
</feature>
<dbReference type="GO" id="GO:0006612">
    <property type="term" value="P:protein targeting to membrane"/>
    <property type="evidence" value="ECO:0007669"/>
    <property type="project" value="TreeGrafter"/>
</dbReference>
<dbReference type="AlphaFoldDB" id="A0A2H9ZWC3"/>
<evidence type="ECO:0000256" key="5">
    <source>
        <dbReference type="ARBA" id="ARBA00022989"/>
    </source>
</evidence>
<proteinExistence type="inferred from homology"/>
<dbReference type="OrthoDB" id="4096362at2759"/>
<dbReference type="InterPro" id="IPR039859">
    <property type="entry name" value="PFA4/ZDH16/20/ERF2-like"/>
</dbReference>
<feature type="transmembrane region" description="Helical" evidence="8">
    <location>
        <begin position="248"/>
        <end position="273"/>
    </location>
</feature>
<feature type="transmembrane region" description="Helical" evidence="8">
    <location>
        <begin position="86"/>
        <end position="107"/>
    </location>
</feature>
<evidence type="ECO:0000313" key="11">
    <source>
        <dbReference type="EMBL" id="PKA47573.1"/>
    </source>
</evidence>
<feature type="transmembrane region" description="Helical" evidence="8">
    <location>
        <begin position="53"/>
        <end position="74"/>
    </location>
</feature>
<comment type="domain">
    <text evidence="8">The DHHC domain is required for palmitoyltransferase activity.</text>
</comment>
<keyword evidence="6 8" id="KW-0472">Membrane</keyword>
<keyword evidence="7 8" id="KW-0012">Acyltransferase</keyword>
<dbReference type="Pfam" id="PF01529">
    <property type="entry name" value="DHHC"/>
    <property type="match status" value="1"/>
</dbReference>
<feature type="region of interest" description="Disordered" evidence="9">
    <location>
        <begin position="403"/>
        <end position="428"/>
    </location>
</feature>
<keyword evidence="4 8" id="KW-0812">Transmembrane</keyword>
<dbReference type="GO" id="GO:0005794">
    <property type="term" value="C:Golgi apparatus"/>
    <property type="evidence" value="ECO:0007669"/>
    <property type="project" value="TreeGrafter"/>
</dbReference>
<keyword evidence="3 8" id="KW-0808">Transferase</keyword>
<dbReference type="EMBL" id="KZ453122">
    <property type="protein sequence ID" value="PKA47573.1"/>
    <property type="molecule type" value="Genomic_DNA"/>
</dbReference>
<dbReference type="GO" id="GO:0005783">
    <property type="term" value="C:endoplasmic reticulum"/>
    <property type="evidence" value="ECO:0007669"/>
    <property type="project" value="TreeGrafter"/>
</dbReference>
<evidence type="ECO:0000256" key="1">
    <source>
        <dbReference type="ARBA" id="ARBA00004141"/>
    </source>
</evidence>
<comment type="similarity">
    <text evidence="2 8">Belongs to the DHHC palmitoyltransferase family.</text>
</comment>
<evidence type="ECO:0000256" key="6">
    <source>
        <dbReference type="ARBA" id="ARBA00023136"/>
    </source>
</evidence>
<evidence type="ECO:0000259" key="10">
    <source>
        <dbReference type="Pfam" id="PF01529"/>
    </source>
</evidence>
<feature type="transmembrane region" description="Helical" evidence="8">
    <location>
        <begin position="205"/>
        <end position="228"/>
    </location>
</feature>
<accession>A0A2H9ZWC3</accession>